<dbReference type="PROSITE" id="PS50219">
    <property type="entry name" value="CNH"/>
    <property type="match status" value="1"/>
</dbReference>
<comment type="cofactor">
    <cofactor evidence="1 9">
        <name>Mg(2+)</name>
        <dbReference type="ChEBI" id="CHEBI:18420"/>
    </cofactor>
</comment>
<evidence type="ECO:0000259" key="12">
    <source>
        <dbReference type="PROSITE" id="PS50219"/>
    </source>
</evidence>
<dbReference type="AlphaFoldDB" id="A0AAX7TIJ8"/>
<evidence type="ECO:0000256" key="3">
    <source>
        <dbReference type="ARBA" id="ARBA00022527"/>
    </source>
</evidence>
<reference evidence="13" key="4">
    <citation type="submission" date="2025-09" db="UniProtKB">
        <authorList>
            <consortium name="Ensembl"/>
        </authorList>
    </citation>
    <scope>IDENTIFICATION</scope>
</reference>
<dbReference type="PANTHER" id="PTHR48012:SF30">
    <property type="entry name" value="NON-SPECIFIC SERINE_THREONINE PROTEIN KINASE"/>
    <property type="match status" value="1"/>
</dbReference>
<accession>A0AAX7TIJ8</accession>
<dbReference type="GO" id="GO:0005737">
    <property type="term" value="C:cytoplasm"/>
    <property type="evidence" value="ECO:0007669"/>
    <property type="project" value="TreeGrafter"/>
</dbReference>
<comment type="function">
    <text evidence="9">Serine/threonine kinase that plays a role in the response to environmental stress. Appears to act upstream of the JUN N-terminal pathway.</text>
</comment>
<evidence type="ECO:0000259" key="11">
    <source>
        <dbReference type="PROSITE" id="PS50011"/>
    </source>
</evidence>
<dbReference type="Gene3D" id="1.10.510.10">
    <property type="entry name" value="Transferase(Phosphotransferase) domain 1"/>
    <property type="match status" value="1"/>
</dbReference>
<keyword evidence="8 9" id="KW-0067">ATP-binding</keyword>
<keyword evidence="14" id="KW-1185">Reference proteome</keyword>
<evidence type="ECO:0000256" key="9">
    <source>
        <dbReference type="PIRNR" id="PIRNR038172"/>
    </source>
</evidence>
<dbReference type="InterPro" id="IPR001180">
    <property type="entry name" value="CNH_dom"/>
</dbReference>
<dbReference type="PANTHER" id="PTHR48012">
    <property type="entry name" value="STERILE20-LIKE KINASE, ISOFORM B-RELATED"/>
    <property type="match status" value="1"/>
</dbReference>
<evidence type="ECO:0000256" key="10">
    <source>
        <dbReference type="PIRSR" id="PIRSR038172-1"/>
    </source>
</evidence>
<proteinExistence type="inferred from homology"/>
<dbReference type="CDD" id="cd06613">
    <property type="entry name" value="STKc_MAP4K3_like"/>
    <property type="match status" value="1"/>
</dbReference>
<evidence type="ECO:0000313" key="14">
    <source>
        <dbReference type="Proteomes" id="UP000265100"/>
    </source>
</evidence>
<feature type="domain" description="CNH" evidence="12">
    <location>
        <begin position="432"/>
        <end position="718"/>
    </location>
</feature>
<reference evidence="14" key="2">
    <citation type="submission" date="2023-03" db="EMBL/GenBank/DDBJ databases">
        <authorList>
            <consortium name="Wellcome Sanger Institute Data Sharing"/>
        </authorList>
    </citation>
    <scope>NUCLEOTIDE SEQUENCE [LARGE SCALE GENOMIC DNA]</scope>
</reference>
<dbReference type="Pfam" id="PF00069">
    <property type="entry name" value="Pkinase"/>
    <property type="match status" value="1"/>
</dbReference>
<comment type="catalytic activity">
    <reaction evidence="9">
        <text>L-seryl-[protein] + ATP = O-phospho-L-seryl-[protein] + ADP + H(+)</text>
        <dbReference type="Rhea" id="RHEA:17989"/>
        <dbReference type="Rhea" id="RHEA-COMP:9863"/>
        <dbReference type="Rhea" id="RHEA-COMP:11604"/>
        <dbReference type="ChEBI" id="CHEBI:15378"/>
        <dbReference type="ChEBI" id="CHEBI:29999"/>
        <dbReference type="ChEBI" id="CHEBI:30616"/>
        <dbReference type="ChEBI" id="CHEBI:83421"/>
        <dbReference type="ChEBI" id="CHEBI:456216"/>
        <dbReference type="EC" id="2.7.11.1"/>
    </reaction>
</comment>
<comment type="similarity">
    <text evidence="2 9">Belongs to the protein kinase superfamily. STE Ser/Thr protein kinase family. STE20 subfamily.</text>
</comment>
<dbReference type="SUPFAM" id="SSF56112">
    <property type="entry name" value="Protein kinase-like (PK-like)"/>
    <property type="match status" value="1"/>
</dbReference>
<feature type="domain" description="Protein kinase" evidence="11">
    <location>
        <begin position="1"/>
        <end position="289"/>
    </location>
</feature>
<evidence type="ECO:0000256" key="1">
    <source>
        <dbReference type="ARBA" id="ARBA00001946"/>
    </source>
</evidence>
<protein>
    <recommendedName>
        <fullName evidence="9">Mitogen-activated protein kinase kinase kinase kinase</fullName>
        <ecNumber evidence="9">2.7.11.1</ecNumber>
    </recommendedName>
</protein>
<organism evidence="13 14">
    <name type="scientific">Astatotilapia calliptera</name>
    <name type="common">Eastern happy</name>
    <name type="synonym">Chromis callipterus</name>
    <dbReference type="NCBI Taxonomy" id="8154"/>
    <lineage>
        <taxon>Eukaryota</taxon>
        <taxon>Metazoa</taxon>
        <taxon>Chordata</taxon>
        <taxon>Craniata</taxon>
        <taxon>Vertebrata</taxon>
        <taxon>Euteleostomi</taxon>
        <taxon>Actinopterygii</taxon>
        <taxon>Neopterygii</taxon>
        <taxon>Teleostei</taxon>
        <taxon>Neoteleostei</taxon>
        <taxon>Acanthomorphata</taxon>
        <taxon>Ovalentaria</taxon>
        <taxon>Cichlomorphae</taxon>
        <taxon>Cichliformes</taxon>
        <taxon>Cichlidae</taxon>
        <taxon>African cichlids</taxon>
        <taxon>Pseudocrenilabrinae</taxon>
        <taxon>Haplochromini</taxon>
        <taxon>Astatotilapia</taxon>
    </lineage>
</organism>
<dbReference type="Proteomes" id="UP000265100">
    <property type="component" value="Chromosome 3"/>
</dbReference>
<dbReference type="InterPro" id="IPR021160">
    <property type="entry name" value="MAPKKKK"/>
</dbReference>
<dbReference type="GO" id="GO:0008349">
    <property type="term" value="F:MAP kinase kinase kinase kinase activity"/>
    <property type="evidence" value="ECO:0007669"/>
    <property type="project" value="InterPro"/>
</dbReference>
<name>A0AAX7TIJ8_ASTCA</name>
<dbReference type="InterPro" id="IPR050629">
    <property type="entry name" value="STE20/SPS1-PAK"/>
</dbReference>
<dbReference type="SMART" id="SM00220">
    <property type="entry name" value="S_TKc"/>
    <property type="match status" value="1"/>
</dbReference>
<dbReference type="InterPro" id="IPR011009">
    <property type="entry name" value="Kinase-like_dom_sf"/>
</dbReference>
<evidence type="ECO:0000256" key="4">
    <source>
        <dbReference type="ARBA" id="ARBA00022553"/>
    </source>
</evidence>
<evidence type="ECO:0000256" key="2">
    <source>
        <dbReference type="ARBA" id="ARBA00008874"/>
    </source>
</evidence>
<dbReference type="Pfam" id="PF00780">
    <property type="entry name" value="CNH"/>
    <property type="match status" value="1"/>
</dbReference>
<reference evidence="13" key="3">
    <citation type="submission" date="2025-08" db="UniProtKB">
        <authorList>
            <consortium name="Ensembl"/>
        </authorList>
    </citation>
    <scope>IDENTIFICATION</scope>
</reference>
<evidence type="ECO:0000256" key="5">
    <source>
        <dbReference type="ARBA" id="ARBA00022679"/>
    </source>
</evidence>
<dbReference type="EC" id="2.7.11.1" evidence="9"/>
<comment type="catalytic activity">
    <reaction evidence="9">
        <text>L-threonyl-[protein] + ATP = O-phospho-L-threonyl-[protein] + ADP + H(+)</text>
        <dbReference type="Rhea" id="RHEA:46608"/>
        <dbReference type="Rhea" id="RHEA-COMP:11060"/>
        <dbReference type="Rhea" id="RHEA-COMP:11605"/>
        <dbReference type="ChEBI" id="CHEBI:15378"/>
        <dbReference type="ChEBI" id="CHEBI:30013"/>
        <dbReference type="ChEBI" id="CHEBI:30616"/>
        <dbReference type="ChEBI" id="CHEBI:61977"/>
        <dbReference type="ChEBI" id="CHEBI:456216"/>
        <dbReference type="EC" id="2.7.11.1"/>
    </reaction>
</comment>
<gene>
    <name evidence="13" type="primary">MAP4K2</name>
</gene>
<dbReference type="PROSITE" id="PS50011">
    <property type="entry name" value="PROTEIN_KINASE_DOM"/>
    <property type="match status" value="1"/>
</dbReference>
<dbReference type="GO" id="GO:0005524">
    <property type="term" value="F:ATP binding"/>
    <property type="evidence" value="ECO:0007669"/>
    <property type="project" value="UniProtKB-UniRule"/>
</dbReference>
<evidence type="ECO:0000256" key="7">
    <source>
        <dbReference type="ARBA" id="ARBA00022777"/>
    </source>
</evidence>
<evidence type="ECO:0000313" key="13">
    <source>
        <dbReference type="Ensembl" id="ENSACLP00000056190.1"/>
    </source>
</evidence>
<keyword evidence="3 9" id="KW-0723">Serine/threonine-protein kinase</keyword>
<evidence type="ECO:0000256" key="6">
    <source>
        <dbReference type="ARBA" id="ARBA00022741"/>
    </source>
</evidence>
<evidence type="ECO:0000256" key="8">
    <source>
        <dbReference type="ARBA" id="ARBA00022840"/>
    </source>
</evidence>
<dbReference type="PIRSF" id="PIRSF038172">
    <property type="entry name" value="MAPKKKK"/>
    <property type="match status" value="1"/>
</dbReference>
<keyword evidence="7 9" id="KW-0418">Kinase</keyword>
<sequence length="745" mass="84390">MLFIIKTILLSFQARNIRTSELAAIKIVKLDSGVLKAQTQHRKCTVRCPFNVHSSQYCKPSLCCLCSGDDITPIQQEITMMKECKHKNIVAYFGSYHRNTKLWICMEYCGGGSLQDIYHVTGPLKEKQIAFVCRETLQGLYHLHETGKMHRDIKGANILLTERGDVKLADFGIAAEISASVAKRKSFIGTPYWMAPEVAAVEKKGGYNHLCDIWAVGITAIELAELQPPMFDLHPMRALMLMSKSSFQPPKLKDKAKWSAGFHSFVKMSLIKSTRKRPSAETLLQHPFVTQLLTRNLIIELLDMANNPELHTPHTNTMDDIELEVSSHTQCCVLFAVDQVKFGPPLRKVTEPYPDLVMHVSCRYTDGIQSMTTRGFDQRLCLGFPFCRPVMMTGVCLEMKEAHRKTFVSSFFSCLLNIVMGACFSKVFNGCPLKINCAVTWIFPKTRDQYLILGAEEGIYTLNLNELHEDTLEKLLPQRCIWLYVMNNVLMSVSGKSSQLYSHSLPTLFEQKGHLHKKHSSLSLSTNRLTERISLRKFAISVKIPDTKGCRRCSVARNPYTDSTFLCGAVPSGLVLLLWYEPLQKFMHLKVRTDMSNLPGLHKSRQTAYQNLKHVIVFFNNIYEFPQLCVGVTQLDRDTVLITLERTVKIVNLQGLPSRQLAAEIVFDFPIETLVCLQDSVLAFWKHGLKGRSFHSDEVTQEITDESRVFRVLGTNRDIILQSTPTDDPSALSSLYILTGHESSY</sequence>
<dbReference type="Ensembl" id="ENSACLT00000051280.1">
    <property type="protein sequence ID" value="ENSACLP00000056190.1"/>
    <property type="gene ID" value="ENSACLG00000014675.2"/>
</dbReference>
<dbReference type="GeneTree" id="ENSGT00940000166658"/>
<keyword evidence="4" id="KW-0597">Phosphoprotein</keyword>
<keyword evidence="5 9" id="KW-0808">Transferase</keyword>
<reference evidence="13 14" key="1">
    <citation type="submission" date="2018-05" db="EMBL/GenBank/DDBJ databases">
        <authorList>
            <person name="Datahose"/>
        </authorList>
    </citation>
    <scope>NUCLEOTIDE SEQUENCE</scope>
</reference>
<dbReference type="InterPro" id="IPR000719">
    <property type="entry name" value="Prot_kinase_dom"/>
</dbReference>
<feature type="active site" description="Proton acceptor" evidence="10">
    <location>
        <position position="152"/>
    </location>
</feature>
<dbReference type="SMART" id="SM00036">
    <property type="entry name" value="CNH"/>
    <property type="match status" value="1"/>
</dbReference>
<keyword evidence="6 9" id="KW-0547">Nucleotide-binding</keyword>
<dbReference type="FunFam" id="1.10.510.10:FF:000031">
    <property type="entry name" value="Mitogen-activated protein kinase kinase kinase kinase"/>
    <property type="match status" value="1"/>
</dbReference>